<dbReference type="InterPro" id="IPR013012">
    <property type="entry name" value="PTS_EIIB_3"/>
</dbReference>
<feature type="domain" description="PTS EIIB type-3" evidence="8">
    <location>
        <begin position="1"/>
        <end position="99"/>
    </location>
</feature>
<dbReference type="Gene3D" id="3.40.50.2300">
    <property type="match status" value="1"/>
</dbReference>
<dbReference type="RefSeq" id="WP_102992681.1">
    <property type="nucleotide sequence ID" value="NZ_FXTU01000018.1"/>
</dbReference>
<evidence type="ECO:0000256" key="2">
    <source>
        <dbReference type="ARBA" id="ARBA00022553"/>
    </source>
</evidence>
<accession>A0AA45WSF5</accession>
<dbReference type="PANTHER" id="PTHR34581:SF2">
    <property type="entry name" value="PTS SYSTEM N,N'-DIACETYLCHITOBIOSE-SPECIFIC EIIB COMPONENT"/>
    <property type="match status" value="1"/>
</dbReference>
<proteinExistence type="predicted"/>
<evidence type="ECO:0000313" key="9">
    <source>
        <dbReference type="EMBL" id="SMP36327.1"/>
    </source>
</evidence>
<dbReference type="InterPro" id="IPR036095">
    <property type="entry name" value="PTS_EIIB-like_sf"/>
</dbReference>
<dbReference type="InterPro" id="IPR003501">
    <property type="entry name" value="PTS_EIIB_2/3"/>
</dbReference>
<name>A0AA45WSF5_9BACL</name>
<evidence type="ECO:0000256" key="5">
    <source>
        <dbReference type="ARBA" id="ARBA00022683"/>
    </source>
</evidence>
<feature type="modified residue" description="Phosphocysteine; by EIIA" evidence="7">
    <location>
        <position position="7"/>
    </location>
</feature>
<comment type="caution">
    <text evidence="9">The sequence shown here is derived from an EMBL/GenBank/DDBJ whole genome shotgun (WGS) entry which is preliminary data.</text>
</comment>
<sequence length="99" mass="10714">MRVVMVCSGGMSSAIVVNAVKALADQEGFPLEIKAVGTHEFEAELARHDLGLVAPQVKHRLAQFEEIGKRLGIPVALIPPLGYTPLGAPKVLELIRRYN</sequence>
<keyword evidence="10" id="KW-1185">Reference proteome</keyword>
<dbReference type="EMBL" id="FXTU01000018">
    <property type="protein sequence ID" value="SMP36327.1"/>
    <property type="molecule type" value="Genomic_DNA"/>
</dbReference>
<keyword evidence="4" id="KW-0808">Transferase</keyword>
<evidence type="ECO:0000256" key="1">
    <source>
        <dbReference type="ARBA" id="ARBA00022448"/>
    </source>
</evidence>
<dbReference type="GO" id="GO:0009401">
    <property type="term" value="P:phosphoenolpyruvate-dependent sugar phosphotransferase system"/>
    <property type="evidence" value="ECO:0007669"/>
    <property type="project" value="UniProtKB-KW"/>
</dbReference>
<evidence type="ECO:0000256" key="6">
    <source>
        <dbReference type="ARBA" id="ARBA00022777"/>
    </source>
</evidence>
<reference evidence="9" key="1">
    <citation type="submission" date="2017-05" db="EMBL/GenBank/DDBJ databases">
        <authorList>
            <person name="Varghese N."/>
            <person name="Submissions S."/>
        </authorList>
    </citation>
    <scope>NUCLEOTIDE SEQUENCE</scope>
    <source>
        <strain evidence="9">DSM 45262</strain>
    </source>
</reference>
<gene>
    <name evidence="9" type="ORF">SAMN06265361_1185</name>
</gene>
<keyword evidence="1" id="KW-0813">Transport</keyword>
<dbReference type="GO" id="GO:0008982">
    <property type="term" value="F:protein-N(PI)-phosphohistidine-sugar phosphotransferase activity"/>
    <property type="evidence" value="ECO:0007669"/>
    <property type="project" value="InterPro"/>
</dbReference>
<dbReference type="CDD" id="cd05564">
    <property type="entry name" value="PTS_IIB_chitobiose_lichenan"/>
    <property type="match status" value="1"/>
</dbReference>
<protein>
    <submittedName>
        <fullName evidence="9">PTS system, cellobiose-specific IIB component</fullName>
    </submittedName>
</protein>
<evidence type="ECO:0000256" key="3">
    <source>
        <dbReference type="ARBA" id="ARBA00022597"/>
    </source>
</evidence>
<dbReference type="GO" id="GO:0016301">
    <property type="term" value="F:kinase activity"/>
    <property type="evidence" value="ECO:0007669"/>
    <property type="project" value="UniProtKB-KW"/>
</dbReference>
<dbReference type="Pfam" id="PF02302">
    <property type="entry name" value="PTS_IIB"/>
    <property type="match status" value="1"/>
</dbReference>
<dbReference type="InterPro" id="IPR051819">
    <property type="entry name" value="PTS_sugar-specific_EIIB"/>
</dbReference>
<evidence type="ECO:0000313" key="10">
    <source>
        <dbReference type="Proteomes" id="UP001157946"/>
    </source>
</evidence>
<keyword evidence="3" id="KW-0762">Sugar transport</keyword>
<keyword evidence="5" id="KW-0598">Phosphotransferase system</keyword>
<keyword evidence="6" id="KW-0418">Kinase</keyword>
<dbReference type="SUPFAM" id="SSF52794">
    <property type="entry name" value="PTS system IIB component-like"/>
    <property type="match status" value="1"/>
</dbReference>
<dbReference type="PROSITE" id="PS51100">
    <property type="entry name" value="PTS_EIIB_TYPE_3"/>
    <property type="match status" value="1"/>
</dbReference>
<dbReference type="PANTHER" id="PTHR34581">
    <property type="entry name" value="PTS SYSTEM N,N'-DIACETYLCHITOBIOSE-SPECIFIC EIIB COMPONENT"/>
    <property type="match status" value="1"/>
</dbReference>
<evidence type="ECO:0000256" key="4">
    <source>
        <dbReference type="ARBA" id="ARBA00022679"/>
    </source>
</evidence>
<organism evidence="9 10">
    <name type="scientific">Laceyella tengchongensis</name>
    <dbReference type="NCBI Taxonomy" id="574699"/>
    <lineage>
        <taxon>Bacteria</taxon>
        <taxon>Bacillati</taxon>
        <taxon>Bacillota</taxon>
        <taxon>Bacilli</taxon>
        <taxon>Bacillales</taxon>
        <taxon>Thermoactinomycetaceae</taxon>
        <taxon>Laceyella</taxon>
    </lineage>
</organism>
<dbReference type="AlphaFoldDB" id="A0AA45WSF5"/>
<evidence type="ECO:0000259" key="8">
    <source>
        <dbReference type="PROSITE" id="PS51100"/>
    </source>
</evidence>
<keyword evidence="2" id="KW-0597">Phosphoprotein</keyword>
<evidence type="ECO:0000256" key="7">
    <source>
        <dbReference type="PROSITE-ProRule" id="PRU00423"/>
    </source>
</evidence>
<dbReference type="Proteomes" id="UP001157946">
    <property type="component" value="Unassembled WGS sequence"/>
</dbReference>